<organism evidence="1 2">
    <name type="scientific">Streptosporangium brasiliense</name>
    <dbReference type="NCBI Taxonomy" id="47480"/>
    <lineage>
        <taxon>Bacteria</taxon>
        <taxon>Bacillati</taxon>
        <taxon>Actinomycetota</taxon>
        <taxon>Actinomycetes</taxon>
        <taxon>Streptosporangiales</taxon>
        <taxon>Streptosporangiaceae</taxon>
        <taxon>Streptosporangium</taxon>
    </lineage>
</organism>
<dbReference type="Gene3D" id="3.10.450.50">
    <property type="match status" value="1"/>
</dbReference>
<gene>
    <name evidence="1" type="ORF">J2S55_003449</name>
</gene>
<comment type="caution">
    <text evidence="1">The sequence shown here is derived from an EMBL/GenBank/DDBJ whole genome shotgun (WGS) entry which is preliminary data.</text>
</comment>
<evidence type="ECO:0008006" key="3">
    <source>
        <dbReference type="Google" id="ProtNLM"/>
    </source>
</evidence>
<proteinExistence type="predicted"/>
<accession>A0ABT9R4L7</accession>
<sequence length="140" mass="15376">MTYIDARELAGRYVALWNEPDAELRRSAIKELWAEDGGQILQPPQEIREIAAGLGFDSTTLEAHGHDELEVRVTRSYEEFVAPGEFVFQPVDNAIRLRDVVKFNWEMVPAGGGAAVGGGLEVLVLDGNGRIATDYMFPGA</sequence>
<dbReference type="SUPFAM" id="SSF54427">
    <property type="entry name" value="NTF2-like"/>
    <property type="match status" value="1"/>
</dbReference>
<protein>
    <recommendedName>
        <fullName evidence="3">SnoaL-like domain-containing protein</fullName>
    </recommendedName>
</protein>
<evidence type="ECO:0000313" key="1">
    <source>
        <dbReference type="EMBL" id="MDP9864183.1"/>
    </source>
</evidence>
<reference evidence="1 2" key="1">
    <citation type="submission" date="2023-07" db="EMBL/GenBank/DDBJ databases">
        <title>Sequencing the genomes of 1000 actinobacteria strains.</title>
        <authorList>
            <person name="Klenk H.-P."/>
        </authorList>
    </citation>
    <scope>NUCLEOTIDE SEQUENCE [LARGE SCALE GENOMIC DNA]</scope>
    <source>
        <strain evidence="1 2">DSM 44109</strain>
    </source>
</reference>
<evidence type="ECO:0000313" key="2">
    <source>
        <dbReference type="Proteomes" id="UP001230426"/>
    </source>
</evidence>
<dbReference type="RefSeq" id="WP_306861737.1">
    <property type="nucleotide sequence ID" value="NZ_JAUSRB010000002.1"/>
</dbReference>
<keyword evidence="2" id="KW-1185">Reference proteome</keyword>
<dbReference type="EMBL" id="JAUSRB010000002">
    <property type="protein sequence ID" value="MDP9864183.1"/>
    <property type="molecule type" value="Genomic_DNA"/>
</dbReference>
<name>A0ABT9R4L7_9ACTN</name>
<dbReference type="InterPro" id="IPR032710">
    <property type="entry name" value="NTF2-like_dom_sf"/>
</dbReference>
<dbReference type="Proteomes" id="UP001230426">
    <property type="component" value="Unassembled WGS sequence"/>
</dbReference>